<feature type="transmembrane region" description="Helical" evidence="11">
    <location>
        <begin position="25"/>
        <end position="45"/>
    </location>
</feature>
<feature type="region of interest" description="Disordered" evidence="10">
    <location>
        <begin position="308"/>
        <end position="337"/>
    </location>
</feature>
<dbReference type="EMBL" id="AFPZ01000017">
    <property type="protein sequence ID" value="EGQ27391.1"/>
    <property type="molecule type" value="Genomic_DNA"/>
</dbReference>
<comment type="similarity">
    <text evidence="3 9">Belongs to the FliF family.</text>
</comment>
<evidence type="ECO:0000256" key="7">
    <source>
        <dbReference type="ARBA" id="ARBA00023136"/>
    </source>
</evidence>
<comment type="caution">
    <text evidence="14">The sequence shown here is derived from an EMBL/GenBank/DDBJ whole genome shotgun (WGS) entry which is preliminary data.</text>
</comment>
<evidence type="ECO:0000313" key="14">
    <source>
        <dbReference type="EMBL" id="EGQ27391.1"/>
    </source>
</evidence>
<evidence type="ECO:0000256" key="6">
    <source>
        <dbReference type="ARBA" id="ARBA00022989"/>
    </source>
</evidence>
<protein>
    <recommendedName>
        <fullName evidence="9">Flagellar M-ring protein</fullName>
    </recommendedName>
</protein>
<dbReference type="InterPro" id="IPR043427">
    <property type="entry name" value="YscJ/FliF"/>
</dbReference>
<evidence type="ECO:0000259" key="13">
    <source>
        <dbReference type="Pfam" id="PF08345"/>
    </source>
</evidence>
<dbReference type="Gene3D" id="3.30.300.30">
    <property type="match status" value="1"/>
</dbReference>
<dbReference type="Pfam" id="PF01514">
    <property type="entry name" value="YscJ_FliF"/>
    <property type="match status" value="1"/>
</dbReference>
<keyword evidence="5 11" id="KW-0812">Transmembrane</keyword>
<dbReference type="PANTHER" id="PTHR30046">
    <property type="entry name" value="FLAGELLAR M-RING PROTEIN"/>
    <property type="match status" value="1"/>
</dbReference>
<dbReference type="InterPro" id="IPR013556">
    <property type="entry name" value="Flag_M-ring_C"/>
</dbReference>
<proteinExistence type="inferred from homology"/>
<evidence type="ECO:0000256" key="10">
    <source>
        <dbReference type="SAM" id="MobiDB-lite"/>
    </source>
</evidence>
<keyword evidence="8 9" id="KW-0975">Bacterial flagellum</keyword>
<keyword evidence="7 11" id="KW-0472">Membrane</keyword>
<evidence type="ECO:0000256" key="4">
    <source>
        <dbReference type="ARBA" id="ARBA00022475"/>
    </source>
</evidence>
<dbReference type="PANTHER" id="PTHR30046:SF0">
    <property type="entry name" value="FLAGELLAR M-RING PROTEIN"/>
    <property type="match status" value="1"/>
</dbReference>
<dbReference type="STRING" id="759851.SAMN04244570_2398"/>
<dbReference type="PRINTS" id="PR01009">
    <property type="entry name" value="FLGMRINGFLIF"/>
</dbReference>
<sequence>MKERFTKLRADLKAFWESRSKSKKITYIATAASVIALAIFLTVYLSRTTYVTLYSEVSPSEIGRIKEVLDGQGVAYQVEPGGTAISVPEKQLDNLRVSLAAEGFPDSGLIDYSFFSENAGFGTTDNEFNMIKLAAMQTELANLIKGIEGIKDAKVMLSLPTEGIFVNDSTQEASAAIMLKTNPGQTFSEQQITSLYNLVSKSLPNLSTDNIIIQNQYFEYFDLNDSGNSYGQSVTDQMGVKKTIERDLQRQVQRMLGTMMGQDKVVVSVTTDIDFKVEKREENLVTPVDEENMEGIALSVQRITESFSGTNPAVGGTPEAEDPTDNRTTYVEGDMGSGDYERLEETINNEVNRIKKDIVESPYKIRDIGIQVMIEPPTADDPASLSTEVEQDIERILETIVRTSLDKEAAGELTDEMLAEKIALSVQPLKGKNMAFEETKTAIPWWGYVIGGVLLLAIIVLVVLFLRKRRRDAEEEEELALAEEMEAIQVDDINLEQETEATARRKQLEKMAKDKPEEFAKLLRTWIAEE</sequence>
<dbReference type="InterPro" id="IPR006182">
    <property type="entry name" value="FliF_N_dom"/>
</dbReference>
<dbReference type="GO" id="GO:0003774">
    <property type="term" value="F:cytoskeletal motor activity"/>
    <property type="evidence" value="ECO:0007669"/>
    <property type="project" value="InterPro"/>
</dbReference>
<dbReference type="eggNOG" id="COG1766">
    <property type="taxonomic scope" value="Bacteria"/>
</dbReference>
<dbReference type="Pfam" id="PF08345">
    <property type="entry name" value="YscJ_FliF_C"/>
    <property type="match status" value="1"/>
</dbReference>
<dbReference type="AlphaFoldDB" id="F9DPB6"/>
<feature type="domain" description="Flagellar M-ring C-terminal" evidence="13">
    <location>
        <begin position="256"/>
        <end position="398"/>
    </location>
</feature>
<dbReference type="InterPro" id="IPR045851">
    <property type="entry name" value="AMP-bd_C_sf"/>
</dbReference>
<dbReference type="Proteomes" id="UP000005316">
    <property type="component" value="Unassembled WGS sequence"/>
</dbReference>
<name>F9DPB6_9BACL</name>
<keyword evidence="4" id="KW-1003">Cell membrane</keyword>
<dbReference type="InterPro" id="IPR000067">
    <property type="entry name" value="FlgMring_FliF"/>
</dbReference>
<dbReference type="HOGENOM" id="CLU_028108_2_1_9"/>
<evidence type="ECO:0000256" key="8">
    <source>
        <dbReference type="ARBA" id="ARBA00023143"/>
    </source>
</evidence>
<comment type="function">
    <text evidence="9">The M ring may be actively involved in energy transduction.</text>
</comment>
<dbReference type="RefSeq" id="WP_009765513.1">
    <property type="nucleotide sequence ID" value="NZ_GL982997.1"/>
</dbReference>
<feature type="transmembrane region" description="Helical" evidence="11">
    <location>
        <begin position="445"/>
        <end position="466"/>
    </location>
</feature>
<dbReference type="GO" id="GO:0071973">
    <property type="term" value="P:bacterial-type flagellum-dependent cell motility"/>
    <property type="evidence" value="ECO:0007669"/>
    <property type="project" value="InterPro"/>
</dbReference>
<evidence type="ECO:0000256" key="11">
    <source>
        <dbReference type="SAM" id="Phobius"/>
    </source>
</evidence>
<dbReference type="OrthoDB" id="9807026at2"/>
<feature type="domain" description="Flagellar M-ring N-terminal" evidence="12">
    <location>
        <begin position="46"/>
        <end position="220"/>
    </location>
</feature>
<gene>
    <name evidence="14" type="primary">fliF</name>
    <name evidence="14" type="ORF">HMPREF9372_0646</name>
</gene>
<evidence type="ECO:0000313" key="15">
    <source>
        <dbReference type="Proteomes" id="UP000005316"/>
    </source>
</evidence>
<evidence type="ECO:0000256" key="1">
    <source>
        <dbReference type="ARBA" id="ARBA00004117"/>
    </source>
</evidence>
<dbReference type="GO" id="GO:0009431">
    <property type="term" value="C:bacterial-type flagellum basal body, MS ring"/>
    <property type="evidence" value="ECO:0007669"/>
    <property type="project" value="InterPro"/>
</dbReference>
<dbReference type="PIRSF" id="PIRSF004862">
    <property type="entry name" value="FliF"/>
    <property type="match status" value="1"/>
</dbReference>
<keyword evidence="14" id="KW-0969">Cilium</keyword>
<evidence type="ECO:0000256" key="3">
    <source>
        <dbReference type="ARBA" id="ARBA00007971"/>
    </source>
</evidence>
<evidence type="ECO:0000256" key="2">
    <source>
        <dbReference type="ARBA" id="ARBA00004651"/>
    </source>
</evidence>
<organism evidence="14 15">
    <name type="scientific">Sporosarcina newyorkensis 2681</name>
    <dbReference type="NCBI Taxonomy" id="1027292"/>
    <lineage>
        <taxon>Bacteria</taxon>
        <taxon>Bacillati</taxon>
        <taxon>Bacillota</taxon>
        <taxon>Bacilli</taxon>
        <taxon>Bacillales</taxon>
        <taxon>Caryophanaceae</taxon>
        <taxon>Sporosarcina</taxon>
    </lineage>
</organism>
<keyword evidence="14" id="KW-0282">Flagellum</keyword>
<reference evidence="14 15" key="1">
    <citation type="submission" date="2011-04" db="EMBL/GenBank/DDBJ databases">
        <authorList>
            <person name="Muzny D."/>
            <person name="Qin X."/>
            <person name="Deng J."/>
            <person name="Jiang H."/>
            <person name="Liu Y."/>
            <person name="Qu J."/>
            <person name="Song X.-Z."/>
            <person name="Zhang L."/>
            <person name="Thornton R."/>
            <person name="Coyle M."/>
            <person name="Francisco L."/>
            <person name="Jackson L."/>
            <person name="Javaid M."/>
            <person name="Korchina V."/>
            <person name="Kovar C."/>
            <person name="Mata R."/>
            <person name="Mathew T."/>
            <person name="Ngo R."/>
            <person name="Nguyen L."/>
            <person name="Nguyen N."/>
            <person name="Okwuonu G."/>
            <person name="Ongeri F."/>
            <person name="Pham C."/>
            <person name="Simmons D."/>
            <person name="Wilczek-Boney K."/>
            <person name="Hale W."/>
            <person name="Jakkamsetti A."/>
            <person name="Pham P."/>
            <person name="Ruth R."/>
            <person name="San Lucas F."/>
            <person name="Warren J."/>
            <person name="Zhang J."/>
            <person name="Zhao Z."/>
            <person name="Zhou C."/>
            <person name="Zhu D."/>
            <person name="Lee S."/>
            <person name="Bess C."/>
            <person name="Blankenburg K."/>
            <person name="Forbes L."/>
            <person name="Fu Q."/>
            <person name="Gubbala S."/>
            <person name="Hirani K."/>
            <person name="Jayaseelan J.C."/>
            <person name="Lara F."/>
            <person name="Munidasa M."/>
            <person name="Palculict T."/>
            <person name="Patil S."/>
            <person name="Pu L.-L."/>
            <person name="Saada N."/>
            <person name="Tang L."/>
            <person name="Weissenberger G."/>
            <person name="Zhu Y."/>
            <person name="Hemphill L."/>
            <person name="Shang Y."/>
            <person name="Youmans B."/>
            <person name="Ayvaz T."/>
            <person name="Ross M."/>
            <person name="Santibanez J."/>
            <person name="Aqrawi P."/>
            <person name="Gross S."/>
            <person name="Joshi V."/>
            <person name="Fowler G."/>
            <person name="Nazareth L."/>
            <person name="Reid J."/>
            <person name="Worley K."/>
            <person name="Petrosino J."/>
            <person name="Highlander S."/>
            <person name="Gibbs R."/>
        </authorList>
    </citation>
    <scope>NUCLEOTIDE SEQUENCE [LARGE SCALE GENOMIC DNA]</scope>
    <source>
        <strain evidence="14 15">2681</strain>
    </source>
</reference>
<dbReference type="GO" id="GO:0005886">
    <property type="term" value="C:plasma membrane"/>
    <property type="evidence" value="ECO:0007669"/>
    <property type="project" value="UniProtKB-SubCell"/>
</dbReference>
<evidence type="ECO:0000259" key="12">
    <source>
        <dbReference type="Pfam" id="PF01514"/>
    </source>
</evidence>
<accession>F9DPB6</accession>
<evidence type="ECO:0000256" key="9">
    <source>
        <dbReference type="PIRNR" id="PIRNR004862"/>
    </source>
</evidence>
<evidence type="ECO:0000256" key="5">
    <source>
        <dbReference type="ARBA" id="ARBA00022692"/>
    </source>
</evidence>
<comment type="subcellular location">
    <subcellularLocation>
        <location evidence="1 9">Bacterial flagellum basal body</location>
    </subcellularLocation>
    <subcellularLocation>
        <location evidence="2">Cell membrane</location>
        <topology evidence="2">Multi-pass membrane protein</topology>
    </subcellularLocation>
</comment>
<keyword evidence="6 11" id="KW-1133">Transmembrane helix</keyword>
<dbReference type="NCBIfam" id="TIGR00206">
    <property type="entry name" value="fliF"/>
    <property type="match status" value="1"/>
</dbReference>
<keyword evidence="14" id="KW-0966">Cell projection</keyword>